<dbReference type="RefSeq" id="WP_004817400.1">
    <property type="nucleotide sequence ID" value="NZ_KB849455.1"/>
</dbReference>
<sequence>MVIYPVRIQFKTACQILDVSRETLNNIIKLDPDFPPKIKVGNSRQSPVYFDYMQIIEWHKSKMQNLTHDSNGVDA</sequence>
<protein>
    <recommendedName>
        <fullName evidence="3">Transcriptional regulator</fullName>
    </recommendedName>
</protein>
<keyword evidence="2" id="KW-1185">Reference proteome</keyword>
<comment type="caution">
    <text evidence="1">The sequence shown here is derived from an EMBL/GenBank/DDBJ whole genome shotgun (WGS) entry which is preliminary data.</text>
</comment>
<reference evidence="1 2" key="1">
    <citation type="submission" date="2013-02" db="EMBL/GenBank/DDBJ databases">
        <title>The Genome Sequence of Acinetobacter guillouiae NIPH 991.</title>
        <authorList>
            <consortium name="The Broad Institute Genome Sequencing Platform"/>
            <consortium name="The Broad Institute Genome Sequencing Center for Infectious Disease"/>
            <person name="Cerqueira G."/>
            <person name="Feldgarden M."/>
            <person name="Courvalin P."/>
            <person name="Perichon B."/>
            <person name="Grillot-Courvalin C."/>
            <person name="Clermont D."/>
            <person name="Rocha E."/>
            <person name="Yoon E.-J."/>
            <person name="Nemec A."/>
            <person name="Walker B."/>
            <person name="Young S.K."/>
            <person name="Zeng Q."/>
            <person name="Gargeya S."/>
            <person name="Fitzgerald M."/>
            <person name="Haas B."/>
            <person name="Abouelleil A."/>
            <person name="Alvarado L."/>
            <person name="Arachchi H.M."/>
            <person name="Berlin A.M."/>
            <person name="Chapman S.B."/>
            <person name="Dewar J."/>
            <person name="Goldberg J."/>
            <person name="Griggs A."/>
            <person name="Gujja S."/>
            <person name="Hansen M."/>
            <person name="Howarth C."/>
            <person name="Imamovic A."/>
            <person name="Larimer J."/>
            <person name="McCowan C."/>
            <person name="Murphy C."/>
            <person name="Neiman D."/>
            <person name="Pearson M."/>
            <person name="Priest M."/>
            <person name="Roberts A."/>
            <person name="Saif S."/>
            <person name="Shea T."/>
            <person name="Sisk P."/>
            <person name="Sykes S."/>
            <person name="Wortman J."/>
            <person name="Nusbaum C."/>
            <person name="Birren B."/>
        </authorList>
    </citation>
    <scope>NUCLEOTIDE SEQUENCE [LARGE SCALE GENOMIC DNA]</scope>
    <source>
        <strain evidence="1 2">NIPH 991</strain>
    </source>
</reference>
<name>N8YHG0_ACIGI</name>
<evidence type="ECO:0008006" key="3">
    <source>
        <dbReference type="Google" id="ProtNLM"/>
    </source>
</evidence>
<evidence type="ECO:0000313" key="2">
    <source>
        <dbReference type="Proteomes" id="UP000013148"/>
    </source>
</evidence>
<dbReference type="eggNOG" id="ENOG5031RZ5">
    <property type="taxonomic scope" value="Bacteria"/>
</dbReference>
<dbReference type="EMBL" id="APPJ01000004">
    <property type="protein sequence ID" value="ENV18715.1"/>
    <property type="molecule type" value="Genomic_DNA"/>
</dbReference>
<dbReference type="PATRIC" id="fig|1217656.3.peg.501"/>
<evidence type="ECO:0000313" key="1">
    <source>
        <dbReference type="EMBL" id="ENV18715.1"/>
    </source>
</evidence>
<dbReference type="AlphaFoldDB" id="N8YHG0"/>
<organism evidence="1 2">
    <name type="scientific">Acinetobacter guillouiae NIPH 991</name>
    <dbReference type="NCBI Taxonomy" id="1217656"/>
    <lineage>
        <taxon>Bacteria</taxon>
        <taxon>Pseudomonadati</taxon>
        <taxon>Pseudomonadota</taxon>
        <taxon>Gammaproteobacteria</taxon>
        <taxon>Moraxellales</taxon>
        <taxon>Moraxellaceae</taxon>
        <taxon>Acinetobacter</taxon>
    </lineage>
</organism>
<proteinExistence type="predicted"/>
<gene>
    <name evidence="1" type="ORF">F964_00515</name>
</gene>
<accession>N8YHG0</accession>
<dbReference type="Proteomes" id="UP000013148">
    <property type="component" value="Unassembled WGS sequence"/>
</dbReference>
<dbReference type="HOGENOM" id="CLU_140176_20_1_6"/>